<dbReference type="SUPFAM" id="SSF54285">
    <property type="entry name" value="MoaD/ThiS"/>
    <property type="match status" value="1"/>
</dbReference>
<dbReference type="AlphaFoldDB" id="A0A6A9QJ40"/>
<accession>A0A6A9QJ40</accession>
<gene>
    <name evidence="1" type="ORF">GC250_01870</name>
</gene>
<organism evidence="1 2">
    <name type="scientific">Sulfuracidifex metallicus DSM 6482 = JCM 9184</name>
    <dbReference type="NCBI Taxonomy" id="523847"/>
    <lineage>
        <taxon>Archaea</taxon>
        <taxon>Thermoproteota</taxon>
        <taxon>Thermoprotei</taxon>
        <taxon>Sulfolobales</taxon>
        <taxon>Sulfolobaceae</taxon>
        <taxon>Sulfuracidifex</taxon>
    </lineage>
</organism>
<dbReference type="OrthoDB" id="39964at2157"/>
<comment type="caution">
    <text evidence="1">The sequence shown here is derived from an EMBL/GenBank/DDBJ whole genome shotgun (WGS) entry which is preliminary data.</text>
</comment>
<evidence type="ECO:0000313" key="2">
    <source>
        <dbReference type="Proteomes" id="UP000470772"/>
    </source>
</evidence>
<dbReference type="RefSeq" id="WP_054838919.1">
    <property type="nucleotide sequence ID" value="NZ_BBBY01000025.1"/>
</dbReference>
<dbReference type="Pfam" id="PF21965">
    <property type="entry name" value="SAMP2"/>
    <property type="match status" value="1"/>
</dbReference>
<dbReference type="InterPro" id="IPR053833">
    <property type="entry name" value="SAMP2"/>
</dbReference>
<dbReference type="Proteomes" id="UP000470772">
    <property type="component" value="Unassembled WGS sequence"/>
</dbReference>
<name>A0A6A9QJ40_SULME</name>
<dbReference type="Gene3D" id="3.10.20.30">
    <property type="match status" value="1"/>
</dbReference>
<dbReference type="InterPro" id="IPR016155">
    <property type="entry name" value="Mopterin_synth/thiamin_S_b"/>
</dbReference>
<protein>
    <submittedName>
        <fullName evidence="1">Thiamine biosynthesis protein ThiS</fullName>
    </submittedName>
</protein>
<dbReference type="EMBL" id="WGGD01000005">
    <property type="protein sequence ID" value="MUN28240.1"/>
    <property type="molecule type" value="Genomic_DNA"/>
</dbReference>
<evidence type="ECO:0000313" key="1">
    <source>
        <dbReference type="EMBL" id="MUN28240.1"/>
    </source>
</evidence>
<reference evidence="1 2" key="1">
    <citation type="submission" date="2019-10" db="EMBL/GenBank/DDBJ databases">
        <title>Sequencing and Assembly of Multiple Reported Metal-Biooxidizing Members of the Extremely Thermoacidophilic Archaeal Family Sulfolobaceae.</title>
        <authorList>
            <person name="Counts J.A."/>
            <person name="Kelly R.M."/>
        </authorList>
    </citation>
    <scope>NUCLEOTIDE SEQUENCE [LARGE SCALE GENOMIC DNA]</scope>
    <source>
        <strain evidence="1 2">DSM 6482</strain>
    </source>
</reference>
<dbReference type="InterPro" id="IPR012675">
    <property type="entry name" value="Beta-grasp_dom_sf"/>
</dbReference>
<keyword evidence="2" id="KW-1185">Reference proteome</keyword>
<sequence>MKVTVNLIKESRIIEVEIDEGSTVREVLKKIGYIPQGSVVVRGEIPIPEDDKVKDGDFLTVYLVATGG</sequence>
<proteinExistence type="predicted"/>